<gene>
    <name evidence="4" type="ORF">PR048_018090</name>
</gene>
<evidence type="ECO:0000256" key="3">
    <source>
        <dbReference type="ARBA" id="ARBA00023136"/>
    </source>
</evidence>
<name>A0ABQ9HBF4_9NEOP</name>
<accession>A0ABQ9HBF4</accession>
<keyword evidence="3" id="KW-0472">Membrane</keyword>
<organism evidence="4 5">
    <name type="scientific">Dryococelus australis</name>
    <dbReference type="NCBI Taxonomy" id="614101"/>
    <lineage>
        <taxon>Eukaryota</taxon>
        <taxon>Metazoa</taxon>
        <taxon>Ecdysozoa</taxon>
        <taxon>Arthropoda</taxon>
        <taxon>Hexapoda</taxon>
        <taxon>Insecta</taxon>
        <taxon>Pterygota</taxon>
        <taxon>Neoptera</taxon>
        <taxon>Polyneoptera</taxon>
        <taxon>Phasmatodea</taxon>
        <taxon>Verophasmatodea</taxon>
        <taxon>Anareolatae</taxon>
        <taxon>Phasmatidae</taxon>
        <taxon>Eurycanthinae</taxon>
        <taxon>Dryococelus</taxon>
    </lineage>
</organism>
<comment type="caution">
    <text evidence="4">The sequence shown here is derived from an EMBL/GenBank/DDBJ whole genome shotgun (WGS) entry which is preliminary data.</text>
</comment>
<evidence type="ECO:0000256" key="1">
    <source>
        <dbReference type="ARBA" id="ARBA00004370"/>
    </source>
</evidence>
<dbReference type="EMBL" id="JARBHB010000006">
    <property type="protein sequence ID" value="KAJ8881604.1"/>
    <property type="molecule type" value="Genomic_DNA"/>
</dbReference>
<comment type="subcellular location">
    <subcellularLocation>
        <location evidence="1">Membrane</location>
    </subcellularLocation>
</comment>
<protein>
    <submittedName>
        <fullName evidence="4">Uncharacterized protein</fullName>
    </submittedName>
</protein>
<keyword evidence="2" id="KW-0812">Transmembrane</keyword>
<reference evidence="4 5" key="1">
    <citation type="submission" date="2023-02" db="EMBL/GenBank/DDBJ databases">
        <title>LHISI_Scaffold_Assembly.</title>
        <authorList>
            <person name="Stuart O.P."/>
            <person name="Cleave R."/>
            <person name="Magrath M.J.L."/>
            <person name="Mikheyev A.S."/>
        </authorList>
    </citation>
    <scope>NUCLEOTIDE SEQUENCE [LARGE SCALE GENOMIC DNA]</scope>
    <source>
        <strain evidence="4">Daus_M_001</strain>
        <tissue evidence="4">Leg muscle</tissue>
    </source>
</reference>
<evidence type="ECO:0000313" key="4">
    <source>
        <dbReference type="EMBL" id="KAJ8881604.1"/>
    </source>
</evidence>
<evidence type="ECO:0000313" key="5">
    <source>
        <dbReference type="Proteomes" id="UP001159363"/>
    </source>
</evidence>
<dbReference type="Gene3D" id="1.50.40.10">
    <property type="entry name" value="Mitochondrial carrier domain"/>
    <property type="match status" value="1"/>
</dbReference>
<dbReference type="SUPFAM" id="SSF103506">
    <property type="entry name" value="Mitochondrial carrier"/>
    <property type="match status" value="1"/>
</dbReference>
<dbReference type="Proteomes" id="UP001159363">
    <property type="component" value="Chromosome 5"/>
</dbReference>
<dbReference type="InterPro" id="IPR023395">
    <property type="entry name" value="MCP_dom_sf"/>
</dbReference>
<sequence length="121" mass="13273">MDHRVIHKEVKRTSSRGKCNFPLAGSVLLTGHLGPVRCLTGIFRMQGVAGLYRGFHILLWRTAHGNPTLCARDVPAFGVYMLVYEKMTTAWPGPRGSVSQQILAGGTAGTYTLNMLFARIV</sequence>
<keyword evidence="5" id="KW-1185">Reference proteome</keyword>
<proteinExistence type="predicted"/>
<evidence type="ECO:0000256" key="2">
    <source>
        <dbReference type="ARBA" id="ARBA00022692"/>
    </source>
</evidence>